<dbReference type="Gene3D" id="3.60.21.10">
    <property type="match status" value="1"/>
</dbReference>
<evidence type="ECO:0000259" key="5">
    <source>
        <dbReference type="Pfam" id="PF00149"/>
    </source>
</evidence>
<dbReference type="PANTHER" id="PTHR42988:SF2">
    <property type="entry name" value="CYCLIC NUCLEOTIDE PHOSPHODIESTERASE CBUA0032-RELATED"/>
    <property type="match status" value="1"/>
</dbReference>
<keyword evidence="2" id="KW-0378">Hydrolase</keyword>
<dbReference type="Proteomes" id="UP001596548">
    <property type="component" value="Unassembled WGS sequence"/>
</dbReference>
<proteinExistence type="inferred from homology"/>
<dbReference type="SUPFAM" id="SSF56300">
    <property type="entry name" value="Metallo-dependent phosphatases"/>
    <property type="match status" value="1"/>
</dbReference>
<keyword evidence="7" id="KW-1185">Reference proteome</keyword>
<feature type="domain" description="Calcineurin-like phosphoesterase" evidence="5">
    <location>
        <begin position="5"/>
        <end position="188"/>
    </location>
</feature>
<accession>A0ABW2I2Y9</accession>
<name>A0ABW2I2Y9_9ACTN</name>
<evidence type="ECO:0000256" key="2">
    <source>
        <dbReference type="ARBA" id="ARBA00022801"/>
    </source>
</evidence>
<sequence>MAVLIAHVSDIHVDAGRRSAERAGRVFRYLAGLPSPPDAVIVTGDIADHGAEAEYERVRGLVSLPYPVLWCPGNHDQRGPYRKALLGEDANDKPANRAYEISGILILMVDSSIPGRDDGVLADDTIAWLESALAGRRELPALICFHHPPVTLGVPFVDGIRQFRAERLASVVDRNPQVVALLCGHAHTAAVSTFAGRPLVAAPGVVSTSMLPFETEEIVDLRQPPMIAFHLIGDDLRLTTHYRVVR</sequence>
<protein>
    <submittedName>
        <fullName evidence="6">Metallophosphoesterase</fullName>
    </submittedName>
</protein>
<dbReference type="Pfam" id="PF00149">
    <property type="entry name" value="Metallophos"/>
    <property type="match status" value="1"/>
</dbReference>
<comment type="caution">
    <text evidence="6">The sequence shown here is derived from an EMBL/GenBank/DDBJ whole genome shotgun (WGS) entry which is preliminary data.</text>
</comment>
<evidence type="ECO:0000256" key="3">
    <source>
        <dbReference type="ARBA" id="ARBA00023004"/>
    </source>
</evidence>
<keyword evidence="1" id="KW-0479">Metal-binding</keyword>
<evidence type="ECO:0000256" key="4">
    <source>
        <dbReference type="ARBA" id="ARBA00025742"/>
    </source>
</evidence>
<keyword evidence="3" id="KW-0408">Iron</keyword>
<reference evidence="7" key="1">
    <citation type="journal article" date="2019" name="Int. J. Syst. Evol. Microbiol.">
        <title>The Global Catalogue of Microorganisms (GCM) 10K type strain sequencing project: providing services to taxonomists for standard genome sequencing and annotation.</title>
        <authorList>
            <consortium name="The Broad Institute Genomics Platform"/>
            <consortium name="The Broad Institute Genome Sequencing Center for Infectious Disease"/>
            <person name="Wu L."/>
            <person name="Ma J."/>
        </authorList>
    </citation>
    <scope>NUCLEOTIDE SEQUENCE [LARGE SCALE GENOMIC DNA]</scope>
    <source>
        <strain evidence="7">XZYJT-10</strain>
    </source>
</reference>
<dbReference type="PANTHER" id="PTHR42988">
    <property type="entry name" value="PHOSPHOHYDROLASE"/>
    <property type="match status" value="1"/>
</dbReference>
<evidence type="ECO:0000256" key="1">
    <source>
        <dbReference type="ARBA" id="ARBA00022723"/>
    </source>
</evidence>
<evidence type="ECO:0000313" key="6">
    <source>
        <dbReference type="EMBL" id="MFC7279272.1"/>
    </source>
</evidence>
<gene>
    <name evidence="6" type="ORF">ACFQS1_35370</name>
</gene>
<comment type="similarity">
    <text evidence="4">Belongs to the cyclic nucleotide phosphodiesterase class-III family.</text>
</comment>
<dbReference type="RefSeq" id="WP_378976439.1">
    <property type="nucleotide sequence ID" value="NZ_JBHTBJ010000047.1"/>
</dbReference>
<dbReference type="InterPro" id="IPR050884">
    <property type="entry name" value="CNP_phosphodiesterase-III"/>
</dbReference>
<organism evidence="6 7">
    <name type="scientific">Paractinoplanes rhizophilus</name>
    <dbReference type="NCBI Taxonomy" id="1416877"/>
    <lineage>
        <taxon>Bacteria</taxon>
        <taxon>Bacillati</taxon>
        <taxon>Actinomycetota</taxon>
        <taxon>Actinomycetes</taxon>
        <taxon>Micromonosporales</taxon>
        <taxon>Micromonosporaceae</taxon>
        <taxon>Paractinoplanes</taxon>
    </lineage>
</organism>
<dbReference type="InterPro" id="IPR004843">
    <property type="entry name" value="Calcineurin-like_PHP"/>
</dbReference>
<dbReference type="InterPro" id="IPR029052">
    <property type="entry name" value="Metallo-depent_PP-like"/>
</dbReference>
<dbReference type="EMBL" id="JBHTBJ010000047">
    <property type="protein sequence ID" value="MFC7279272.1"/>
    <property type="molecule type" value="Genomic_DNA"/>
</dbReference>
<evidence type="ECO:0000313" key="7">
    <source>
        <dbReference type="Proteomes" id="UP001596548"/>
    </source>
</evidence>